<gene>
    <name evidence="3" type="primary">SGA1</name>
    <name evidence="3" type="ordered locus">XOO1602</name>
</gene>
<proteinExistence type="predicted"/>
<dbReference type="Proteomes" id="UP000006735">
    <property type="component" value="Chromosome"/>
</dbReference>
<evidence type="ECO:0000313" key="4">
    <source>
        <dbReference type="Proteomes" id="UP000006735"/>
    </source>
</evidence>
<dbReference type="EMBL" id="AE013598">
    <property type="protein sequence ID" value="AAW74856.1"/>
    <property type="molecule type" value="Genomic_DNA"/>
</dbReference>
<dbReference type="InterPro" id="IPR045582">
    <property type="entry name" value="Trehalase-like_N"/>
</dbReference>
<dbReference type="InterPro" id="IPR012341">
    <property type="entry name" value="6hp_glycosidase-like_sf"/>
</dbReference>
<keyword evidence="3" id="KW-0378">Hydrolase</keyword>
<accession>Q5H2G5</accession>
<name>Q5H2G5_XANOR</name>
<dbReference type="KEGG" id="xoo:XOO1602"/>
<feature type="domain" description="GH15-like" evidence="1">
    <location>
        <begin position="244"/>
        <end position="606"/>
    </location>
</feature>
<sequence>MAAAQRTSSLSTAHLLSLQQDRLHSMTKPNLDLGVIGNCSFGALVDRQARVVWSCLPAFDGDPAFCTLLSPKTEGGDFAVELEDFVSSEQHYLPNTAVLRTVLRDSKGGEVEVIDFAPRWRNNGRFYRPVSIIRQIRPLSGNPRIIVRARPLADWGGRTPDTTWGSNHIRWVLPEFTLRLTTDVPVRFVRDGLPFVLSHSVNLVLGVDESLTRSLTGYVQEAQERTEEYWREWVRYLSIPLDWQEAVIRSAITLKLCQYEDSGAIIAAMTTSIPEAPNTPRNWDYRYCWLRDAAFVVRALNRLGATRTMEQFIGYIFNIATADGTMQPLYGIGFESQLEEYEVDTMDGYRGMGPVRRGNLAWIQQQHDVYGSVVLASTQLFFDLRLKDQGDADTFRRLEPLGERAYALHNVPDAGLWEFRGRAEVHTYTAAMCWAACDRLSKIADSLALPERTIYWRERANNIRERVLNEAWSDEHGHFTDTLGGHRLDASLLLLADIGIVANDDSRFVRTVEAVGRVLKHGDALYRYIAPDDFGEPETSFTICTFWYIDALASIGRKDEARELFECILSRCNHLGLLSEDLSFEDGEAWGNFPQTYSHVGLIIAAMRLSRSWQEAS</sequence>
<dbReference type="SUPFAM" id="SSF48208">
    <property type="entry name" value="Six-hairpin glycosidases"/>
    <property type="match status" value="1"/>
</dbReference>
<dbReference type="Pfam" id="PF19291">
    <property type="entry name" value="TREH_N"/>
    <property type="match status" value="1"/>
</dbReference>
<feature type="domain" description="Trehalase-like N-terminal" evidence="2">
    <location>
        <begin position="34"/>
        <end position="156"/>
    </location>
</feature>
<reference evidence="3 4" key="1">
    <citation type="journal article" date="2005" name="Nucleic Acids Res.">
        <title>The genome sequence of Xanthomonas oryzae pathovar oryzae KACC10331, the bacterial blight pathogen of rice.</title>
        <authorList>
            <person name="Lee B.M."/>
            <person name="Park Y.J."/>
            <person name="Park D.S."/>
            <person name="Kang H.W."/>
            <person name="Kim J.G."/>
            <person name="Song E.S."/>
            <person name="Park I.C."/>
            <person name="Yoon U.H."/>
            <person name="Hahn J.H."/>
            <person name="Koo B.S."/>
            <person name="Lee G.B."/>
            <person name="Kim H."/>
            <person name="Park H.S."/>
            <person name="Yoon K.O."/>
            <person name="Kim J.H."/>
            <person name="Jung C.H."/>
            <person name="Koh N.H."/>
            <person name="Seo J.S."/>
            <person name="Go S.J."/>
        </authorList>
    </citation>
    <scope>NUCLEOTIDE SEQUENCE [LARGE SCALE GENOMIC DNA]</scope>
    <source>
        <strain evidence="4">KACC10331 / KXO85</strain>
    </source>
</reference>
<dbReference type="Pfam" id="PF00723">
    <property type="entry name" value="Glyco_hydro_15"/>
    <property type="match status" value="1"/>
</dbReference>
<evidence type="ECO:0000259" key="2">
    <source>
        <dbReference type="Pfam" id="PF19291"/>
    </source>
</evidence>
<dbReference type="InterPro" id="IPR011613">
    <property type="entry name" value="GH15-like"/>
</dbReference>
<organism evidence="3 4">
    <name type="scientific">Xanthomonas oryzae pv. oryzae (strain KACC10331 / KXO85)</name>
    <dbReference type="NCBI Taxonomy" id="291331"/>
    <lineage>
        <taxon>Bacteria</taxon>
        <taxon>Pseudomonadati</taxon>
        <taxon>Pseudomonadota</taxon>
        <taxon>Gammaproteobacteria</taxon>
        <taxon>Lysobacterales</taxon>
        <taxon>Lysobacteraceae</taxon>
        <taxon>Xanthomonas</taxon>
    </lineage>
</organism>
<dbReference type="InterPro" id="IPR008928">
    <property type="entry name" value="6-hairpin_glycosidase_sf"/>
</dbReference>
<dbReference type="STRING" id="291331.XOO1602"/>
<dbReference type="Gene3D" id="1.50.10.10">
    <property type="match status" value="1"/>
</dbReference>
<dbReference type="PANTHER" id="PTHR31616:SF0">
    <property type="entry name" value="GLUCAN 1,4-ALPHA-GLUCOSIDASE"/>
    <property type="match status" value="1"/>
</dbReference>
<dbReference type="PANTHER" id="PTHR31616">
    <property type="entry name" value="TREHALASE"/>
    <property type="match status" value="1"/>
</dbReference>
<dbReference type="GO" id="GO:0005975">
    <property type="term" value="P:carbohydrate metabolic process"/>
    <property type="evidence" value="ECO:0007669"/>
    <property type="project" value="InterPro"/>
</dbReference>
<keyword evidence="4" id="KW-1185">Reference proteome</keyword>
<evidence type="ECO:0000259" key="1">
    <source>
        <dbReference type="Pfam" id="PF00723"/>
    </source>
</evidence>
<dbReference type="AlphaFoldDB" id="Q5H2G5"/>
<dbReference type="HOGENOM" id="CLU_010399_3_1_6"/>
<dbReference type="GO" id="GO:0004553">
    <property type="term" value="F:hydrolase activity, hydrolyzing O-glycosyl compounds"/>
    <property type="evidence" value="ECO:0007669"/>
    <property type="project" value="TreeGrafter"/>
</dbReference>
<evidence type="ECO:0000313" key="3">
    <source>
        <dbReference type="EMBL" id="AAW74856.1"/>
    </source>
</evidence>
<protein>
    <submittedName>
        <fullName evidence="3">Glucoamylase and related glycosyl hydrolases</fullName>
    </submittedName>
</protein>